<reference evidence="1" key="1">
    <citation type="submission" date="2020-04" db="EMBL/GenBank/DDBJ databases">
        <authorList>
            <person name="Alioto T."/>
            <person name="Alioto T."/>
            <person name="Gomez Garrido J."/>
        </authorList>
    </citation>
    <scope>NUCLEOTIDE SEQUENCE</scope>
    <source>
        <strain evidence="1">A484AB</strain>
    </source>
</reference>
<evidence type="ECO:0000313" key="2">
    <source>
        <dbReference type="Proteomes" id="UP001152795"/>
    </source>
</evidence>
<evidence type="ECO:0000313" key="1">
    <source>
        <dbReference type="EMBL" id="CAB3977774.1"/>
    </source>
</evidence>
<dbReference type="Gene3D" id="3.40.50.1000">
    <property type="entry name" value="HAD superfamily/HAD-like"/>
    <property type="match status" value="1"/>
</dbReference>
<dbReference type="Gene3D" id="1.10.150.240">
    <property type="entry name" value="Putative phosphatase, domain 2"/>
    <property type="match status" value="1"/>
</dbReference>
<dbReference type="PANTHER" id="PTHR18901:SF38">
    <property type="entry name" value="PSEUDOURIDINE-5'-PHOSPHATASE"/>
    <property type="match status" value="1"/>
</dbReference>
<keyword evidence="2" id="KW-1185">Reference proteome</keyword>
<dbReference type="InterPro" id="IPR036412">
    <property type="entry name" value="HAD-like_sf"/>
</dbReference>
<comment type="caution">
    <text evidence="1">The sequence shown here is derived from an EMBL/GenBank/DDBJ whole genome shotgun (WGS) entry which is preliminary data.</text>
</comment>
<gene>
    <name evidence="1" type="ORF">PACLA_8A068474</name>
</gene>
<proteinExistence type="predicted"/>
<dbReference type="InterPro" id="IPR023214">
    <property type="entry name" value="HAD_sf"/>
</dbReference>
<name>A0A6S7FEH8_PARCT</name>
<protein>
    <submittedName>
        <fullName evidence="1">Pseudouridine-5 -phosphatase</fullName>
    </submittedName>
</protein>
<dbReference type="FunFam" id="3.40.50.1000:FF:000055">
    <property type="entry name" value="Haloacid dehalogenase-like hydrolase family protein"/>
    <property type="match status" value="1"/>
</dbReference>
<dbReference type="OrthoDB" id="40579at2759"/>
<accession>A0A6S7FEH8</accession>
<dbReference type="InterPro" id="IPR023198">
    <property type="entry name" value="PGP-like_dom2"/>
</dbReference>
<dbReference type="AlphaFoldDB" id="A0A6S7FEH8"/>
<dbReference type="NCBIfam" id="TIGR01509">
    <property type="entry name" value="HAD-SF-IA-v3"/>
    <property type="match status" value="1"/>
</dbReference>
<dbReference type="PANTHER" id="PTHR18901">
    <property type="entry name" value="2-DEOXYGLUCOSE-6-PHOSPHATE PHOSPHATASE 2"/>
    <property type="match status" value="1"/>
</dbReference>
<dbReference type="Pfam" id="PF00702">
    <property type="entry name" value="Hydrolase"/>
    <property type="match status" value="1"/>
</dbReference>
<dbReference type="InterPro" id="IPR006439">
    <property type="entry name" value="HAD-SF_hydro_IA"/>
</dbReference>
<sequence length="186" mass="20612">MKSKVMGRSPKDGAIMTVKLLDLPITAEEYLENAVALENECFPHCKPMPGAERLVKHLHSHNIPFCVATGSKTWLYKVKTTNKEDLFNLFSHYVCSDDPELKHGKPDPDIFQLAASRFASKPSSPDNILVLEDAPNGVQAARAANMNVVMVPDPRIDPSLCTHASLCLKSLNEFDPELWGLPPFND</sequence>
<organism evidence="1 2">
    <name type="scientific">Paramuricea clavata</name>
    <name type="common">Red gorgonian</name>
    <name type="synonym">Violescent sea-whip</name>
    <dbReference type="NCBI Taxonomy" id="317549"/>
    <lineage>
        <taxon>Eukaryota</taxon>
        <taxon>Metazoa</taxon>
        <taxon>Cnidaria</taxon>
        <taxon>Anthozoa</taxon>
        <taxon>Octocorallia</taxon>
        <taxon>Malacalcyonacea</taxon>
        <taxon>Plexauridae</taxon>
        <taxon>Paramuricea</taxon>
    </lineage>
</organism>
<dbReference type="SUPFAM" id="SSF56784">
    <property type="entry name" value="HAD-like"/>
    <property type="match status" value="1"/>
</dbReference>
<dbReference type="EMBL" id="CACRXK020000070">
    <property type="protein sequence ID" value="CAB3977774.1"/>
    <property type="molecule type" value="Genomic_DNA"/>
</dbReference>
<dbReference type="GO" id="GO:0016791">
    <property type="term" value="F:phosphatase activity"/>
    <property type="evidence" value="ECO:0007669"/>
    <property type="project" value="TreeGrafter"/>
</dbReference>
<dbReference type="Proteomes" id="UP001152795">
    <property type="component" value="Unassembled WGS sequence"/>
</dbReference>